<dbReference type="PANTHER" id="PTHR12509">
    <property type="entry name" value="SPERMATOGENESIS-ASSOCIATED 4-RELATED"/>
    <property type="match status" value="1"/>
</dbReference>
<dbReference type="Pfam" id="PF06294">
    <property type="entry name" value="CH_2"/>
    <property type="match status" value="1"/>
</dbReference>
<feature type="region of interest" description="Disordered" evidence="2">
    <location>
        <begin position="243"/>
        <end position="268"/>
    </location>
</feature>
<dbReference type="GO" id="GO:0008017">
    <property type="term" value="F:microtubule binding"/>
    <property type="evidence" value="ECO:0007669"/>
    <property type="project" value="TreeGrafter"/>
</dbReference>
<feature type="coiled-coil region" evidence="1">
    <location>
        <begin position="198"/>
        <end position="225"/>
    </location>
</feature>
<accession>A0A813MNP3</accession>
<reference evidence="4" key="1">
    <citation type="submission" date="2021-02" db="EMBL/GenBank/DDBJ databases">
        <authorList>
            <person name="Nowell W R."/>
        </authorList>
    </citation>
    <scope>NUCLEOTIDE SEQUENCE</scope>
</reference>
<feature type="region of interest" description="Disordered" evidence="2">
    <location>
        <begin position="118"/>
        <end position="184"/>
    </location>
</feature>
<dbReference type="Gene3D" id="1.10.418.10">
    <property type="entry name" value="Calponin-like domain"/>
    <property type="match status" value="1"/>
</dbReference>
<gene>
    <name evidence="4" type="ORF">EDS130_LOCUS621</name>
</gene>
<dbReference type="GO" id="GO:0051493">
    <property type="term" value="P:regulation of cytoskeleton organization"/>
    <property type="evidence" value="ECO:0007669"/>
    <property type="project" value="TreeGrafter"/>
</dbReference>
<dbReference type="InterPro" id="IPR052111">
    <property type="entry name" value="Spermatogenesis_Ciliary_MAP"/>
</dbReference>
<dbReference type="InterPro" id="IPR001715">
    <property type="entry name" value="CH_dom"/>
</dbReference>
<dbReference type="OrthoDB" id="193300at2759"/>
<protein>
    <recommendedName>
        <fullName evidence="3">Calponin-homology (CH) domain-containing protein</fullName>
    </recommendedName>
</protein>
<dbReference type="PANTHER" id="PTHR12509:SF9">
    <property type="entry name" value="SPERM FLAGELLAR PROTEIN 1 ISOFORM X1"/>
    <property type="match status" value="1"/>
</dbReference>
<dbReference type="AlphaFoldDB" id="A0A813MNP3"/>
<evidence type="ECO:0000259" key="3">
    <source>
        <dbReference type="PROSITE" id="PS50021"/>
    </source>
</evidence>
<dbReference type="Proteomes" id="UP000663852">
    <property type="component" value="Unassembled WGS sequence"/>
</dbReference>
<feature type="compositionally biased region" description="Polar residues" evidence="2">
    <location>
        <begin position="254"/>
        <end position="268"/>
    </location>
</feature>
<dbReference type="PROSITE" id="PS50021">
    <property type="entry name" value="CH"/>
    <property type="match status" value="1"/>
</dbReference>
<keyword evidence="1" id="KW-0175">Coiled coil</keyword>
<feature type="domain" description="Calponin-homology (CH)" evidence="3">
    <location>
        <begin position="9"/>
        <end position="114"/>
    </location>
</feature>
<dbReference type="FunFam" id="1.10.418.10:FF:000059">
    <property type="entry name" value="RIKEN cDNA 6430531B16 gene"/>
    <property type="match status" value="1"/>
</dbReference>
<organism evidence="4 5">
    <name type="scientific">Adineta ricciae</name>
    <name type="common">Rotifer</name>
    <dbReference type="NCBI Taxonomy" id="249248"/>
    <lineage>
        <taxon>Eukaryota</taxon>
        <taxon>Metazoa</taxon>
        <taxon>Spiralia</taxon>
        <taxon>Gnathifera</taxon>
        <taxon>Rotifera</taxon>
        <taxon>Eurotatoria</taxon>
        <taxon>Bdelloidea</taxon>
        <taxon>Adinetida</taxon>
        <taxon>Adinetidae</taxon>
        <taxon>Adineta</taxon>
    </lineage>
</organism>
<dbReference type="InterPro" id="IPR010441">
    <property type="entry name" value="CH_2"/>
</dbReference>
<comment type="caution">
    <text evidence="4">The sequence shown here is derived from an EMBL/GenBank/DDBJ whole genome shotgun (WGS) entry which is preliminary data.</text>
</comment>
<dbReference type="SUPFAM" id="SSF47576">
    <property type="entry name" value="Calponin-homology domain, CH-domain"/>
    <property type="match status" value="1"/>
</dbReference>
<feature type="compositionally biased region" description="Polar residues" evidence="2">
    <location>
        <begin position="133"/>
        <end position="164"/>
    </location>
</feature>
<evidence type="ECO:0000256" key="2">
    <source>
        <dbReference type="SAM" id="MobiDB-lite"/>
    </source>
</evidence>
<name>A0A813MNP3_ADIRI</name>
<evidence type="ECO:0000256" key="1">
    <source>
        <dbReference type="SAM" id="Coils"/>
    </source>
</evidence>
<sequence length="268" mass="31168">MSWDIELDDQLLQDLYAWIDTIPLSRPKKHIEKDFSDGVMAAELIKHYFPSWVDTHNYVASNSTQQKLINWGLLNRKVLCKFDMNIPEQVMRGICLGRARLVEIFLYNLRNRIDDCLSGEQPKSHSPSRNRSHPQQNRMNESNMNTSRQRRSPPSQYDQPSPAYQRNEPKNTGYGGHVAKKSTSMQNLTTEMVNRAHYNEKEQECQAKDQQIQVLQAKVHRLEQLLRLKDVRVDDLSDKLEQSRNFAGGHGGRSNRQQYTNVSMNGRK</sequence>
<dbReference type="EMBL" id="CAJNOJ010000002">
    <property type="protein sequence ID" value="CAF0725067.1"/>
    <property type="molecule type" value="Genomic_DNA"/>
</dbReference>
<evidence type="ECO:0000313" key="4">
    <source>
        <dbReference type="EMBL" id="CAF0725067.1"/>
    </source>
</evidence>
<dbReference type="InterPro" id="IPR036872">
    <property type="entry name" value="CH_dom_sf"/>
</dbReference>
<evidence type="ECO:0000313" key="5">
    <source>
        <dbReference type="Proteomes" id="UP000663852"/>
    </source>
</evidence>
<proteinExistence type="predicted"/>
<dbReference type="GO" id="GO:0005930">
    <property type="term" value="C:axoneme"/>
    <property type="evidence" value="ECO:0007669"/>
    <property type="project" value="TreeGrafter"/>
</dbReference>